<dbReference type="GO" id="GO:0000287">
    <property type="term" value="F:magnesium ion binding"/>
    <property type="evidence" value="ECO:0007669"/>
    <property type="project" value="TreeGrafter"/>
</dbReference>
<dbReference type="SFLD" id="SFLDG01136">
    <property type="entry name" value="C1.6:_Phosphoserine_Phosphatas"/>
    <property type="match status" value="1"/>
</dbReference>
<evidence type="ECO:0000313" key="15">
    <source>
        <dbReference type="EMBL" id="QGM99172.1"/>
    </source>
</evidence>
<keyword evidence="7" id="KW-0479">Metal-binding</keyword>
<dbReference type="InterPro" id="IPR004469">
    <property type="entry name" value="PSP"/>
</dbReference>
<comment type="similarity">
    <text evidence="3">Belongs to the HAD-like hydrolase superfamily. SerB family.</text>
</comment>
<evidence type="ECO:0000313" key="16">
    <source>
        <dbReference type="Proteomes" id="UP000422569"/>
    </source>
</evidence>
<comment type="pathway">
    <text evidence="2">Amino-acid biosynthesis; L-serine biosynthesis; L-serine from 3-phospho-D-glycerate: step 3/3.</text>
</comment>
<dbReference type="GO" id="GO:0036424">
    <property type="term" value="F:L-phosphoserine phosphatase activity"/>
    <property type="evidence" value="ECO:0007669"/>
    <property type="project" value="InterPro"/>
</dbReference>
<dbReference type="GO" id="GO:0005737">
    <property type="term" value="C:cytoplasm"/>
    <property type="evidence" value="ECO:0007669"/>
    <property type="project" value="TreeGrafter"/>
</dbReference>
<dbReference type="EMBL" id="CP044331">
    <property type="protein sequence ID" value="QGM99172.1"/>
    <property type="molecule type" value="Genomic_DNA"/>
</dbReference>
<dbReference type="PANTHER" id="PTHR43344">
    <property type="entry name" value="PHOSPHOSERINE PHOSPHATASE"/>
    <property type="match status" value="1"/>
</dbReference>
<comment type="cofactor">
    <cofactor evidence="1">
        <name>Mg(2+)</name>
        <dbReference type="ChEBI" id="CHEBI:18420"/>
    </cofactor>
</comment>
<evidence type="ECO:0000256" key="8">
    <source>
        <dbReference type="ARBA" id="ARBA00022801"/>
    </source>
</evidence>
<evidence type="ECO:0000256" key="12">
    <source>
        <dbReference type="ARBA" id="ARBA00048138"/>
    </source>
</evidence>
<dbReference type="KEGG" id="mpar:F7D14_17885"/>
<gene>
    <name evidence="15" type="primary">serB</name>
    <name evidence="15" type="ORF">F7D14_17885</name>
</gene>
<name>A0A6B8MBN3_9HYPH</name>
<keyword evidence="6" id="KW-0028">Amino-acid biosynthesis</keyword>
<dbReference type="InterPro" id="IPR050582">
    <property type="entry name" value="HAD-like_SerB"/>
</dbReference>
<protein>
    <recommendedName>
        <fullName evidence="5">Phosphoserine phosphatase</fullName>
        <ecNumber evidence="4">3.1.3.3</ecNumber>
    </recommendedName>
    <alternativeName>
        <fullName evidence="11">O-phosphoserine phosphohydrolase</fullName>
    </alternativeName>
</protein>
<dbReference type="SFLD" id="SFLDF00029">
    <property type="entry name" value="phosphoserine_phosphatase"/>
    <property type="match status" value="1"/>
</dbReference>
<dbReference type="Gene3D" id="3.40.50.1000">
    <property type="entry name" value="HAD superfamily/HAD-like"/>
    <property type="match status" value="1"/>
</dbReference>
<organism evidence="15 16">
    <name type="scientific">Methylocystis parvus</name>
    <dbReference type="NCBI Taxonomy" id="134"/>
    <lineage>
        <taxon>Bacteria</taxon>
        <taxon>Pseudomonadati</taxon>
        <taxon>Pseudomonadota</taxon>
        <taxon>Alphaproteobacteria</taxon>
        <taxon>Hyphomicrobiales</taxon>
        <taxon>Methylocystaceae</taxon>
        <taxon>Methylocystis</taxon>
    </lineage>
</organism>
<sequence>MKLVATFVAGRGASLCEAAIRRALQDGGAAAFSLDWLAADIACDAFFESDDLVSSRARLQASLTGQTFDVVVQPVQGRRKKLLVADMDSTMIEQECIDELAGLVGIRDRISVITERAMAGELNFETALRERVALLAGVTLDQIEMLAARITLTPGARALVQAMRAHGAYAALVTGGFTPFTEPVAARIGFDETFANRLEIVDRALTGVVKDPVQGREGKRAALAGLRERLGLAHDATLAIGDGANDLDMLREAGLGVAYHAKPKVAEAAHARVDHADLTALLYAQGYRREEFVA</sequence>
<evidence type="ECO:0000256" key="5">
    <source>
        <dbReference type="ARBA" id="ARBA00015196"/>
    </source>
</evidence>
<evidence type="ECO:0000256" key="9">
    <source>
        <dbReference type="ARBA" id="ARBA00022842"/>
    </source>
</evidence>
<dbReference type="PANTHER" id="PTHR43344:SF2">
    <property type="entry name" value="PHOSPHOSERINE PHOSPHATASE"/>
    <property type="match status" value="1"/>
</dbReference>
<evidence type="ECO:0000256" key="7">
    <source>
        <dbReference type="ARBA" id="ARBA00022723"/>
    </source>
</evidence>
<keyword evidence="9" id="KW-0460">Magnesium</keyword>
<evidence type="ECO:0000256" key="2">
    <source>
        <dbReference type="ARBA" id="ARBA00005135"/>
    </source>
</evidence>
<dbReference type="InterPro" id="IPR036412">
    <property type="entry name" value="HAD-like_sf"/>
</dbReference>
<feature type="active site" description="Nucleophile" evidence="14">
    <location>
        <position position="86"/>
    </location>
</feature>
<evidence type="ECO:0000256" key="4">
    <source>
        <dbReference type="ARBA" id="ARBA00012640"/>
    </source>
</evidence>
<dbReference type="NCBIfam" id="TIGR00338">
    <property type="entry name" value="serB"/>
    <property type="match status" value="1"/>
</dbReference>
<dbReference type="Pfam" id="PF12710">
    <property type="entry name" value="HAD"/>
    <property type="match status" value="1"/>
</dbReference>
<dbReference type="Proteomes" id="UP000422569">
    <property type="component" value="Chromosome"/>
</dbReference>
<evidence type="ECO:0000256" key="11">
    <source>
        <dbReference type="ARBA" id="ARBA00031693"/>
    </source>
</evidence>
<comment type="catalytic activity">
    <reaction evidence="12">
        <text>O-phospho-L-serine + H2O = L-serine + phosphate</text>
        <dbReference type="Rhea" id="RHEA:21208"/>
        <dbReference type="ChEBI" id="CHEBI:15377"/>
        <dbReference type="ChEBI" id="CHEBI:33384"/>
        <dbReference type="ChEBI" id="CHEBI:43474"/>
        <dbReference type="ChEBI" id="CHEBI:57524"/>
        <dbReference type="EC" id="3.1.3.3"/>
    </reaction>
</comment>
<feature type="active site" description="Proton donor" evidence="14">
    <location>
        <position position="88"/>
    </location>
</feature>
<keyword evidence="10" id="KW-0718">Serine biosynthesis</keyword>
<dbReference type="UniPathway" id="UPA00135">
    <property type="reaction ID" value="UER00198"/>
</dbReference>
<keyword evidence="16" id="KW-1185">Reference proteome</keyword>
<dbReference type="NCBIfam" id="TIGR01488">
    <property type="entry name" value="HAD-SF-IB"/>
    <property type="match status" value="1"/>
</dbReference>
<evidence type="ECO:0000256" key="14">
    <source>
        <dbReference type="PIRSR" id="PIRSR604469-1"/>
    </source>
</evidence>
<evidence type="ECO:0000256" key="10">
    <source>
        <dbReference type="ARBA" id="ARBA00023299"/>
    </source>
</evidence>
<evidence type="ECO:0000256" key="3">
    <source>
        <dbReference type="ARBA" id="ARBA00009184"/>
    </source>
</evidence>
<proteinExistence type="inferred from homology"/>
<dbReference type="SFLD" id="SFLDS00003">
    <property type="entry name" value="Haloacid_Dehalogenase"/>
    <property type="match status" value="1"/>
</dbReference>
<evidence type="ECO:0000256" key="6">
    <source>
        <dbReference type="ARBA" id="ARBA00022605"/>
    </source>
</evidence>
<evidence type="ECO:0000256" key="13">
    <source>
        <dbReference type="ARBA" id="ARBA00048523"/>
    </source>
</evidence>
<evidence type="ECO:0000256" key="1">
    <source>
        <dbReference type="ARBA" id="ARBA00001946"/>
    </source>
</evidence>
<keyword evidence="8 15" id="KW-0378">Hydrolase</keyword>
<dbReference type="InterPro" id="IPR023214">
    <property type="entry name" value="HAD_sf"/>
</dbReference>
<comment type="catalytic activity">
    <reaction evidence="13">
        <text>O-phospho-D-serine + H2O = D-serine + phosphate</text>
        <dbReference type="Rhea" id="RHEA:24873"/>
        <dbReference type="ChEBI" id="CHEBI:15377"/>
        <dbReference type="ChEBI" id="CHEBI:35247"/>
        <dbReference type="ChEBI" id="CHEBI:43474"/>
        <dbReference type="ChEBI" id="CHEBI:58680"/>
        <dbReference type="EC" id="3.1.3.3"/>
    </reaction>
</comment>
<dbReference type="AlphaFoldDB" id="A0A6B8MBN3"/>
<dbReference type="RefSeq" id="WP_154420087.1">
    <property type="nucleotide sequence ID" value="NZ_CP044331.1"/>
</dbReference>
<accession>A0A6B8MBN3</accession>
<dbReference type="GO" id="GO:0006564">
    <property type="term" value="P:L-serine biosynthetic process"/>
    <property type="evidence" value="ECO:0007669"/>
    <property type="project" value="UniProtKB-KW"/>
</dbReference>
<reference evidence="15 16" key="1">
    <citation type="submission" date="2019-09" db="EMBL/GenBank/DDBJ databases">
        <title>Isolation and complete genome sequencing of Methylocystis species.</title>
        <authorList>
            <person name="Rumah B.L."/>
            <person name="Stead C.E."/>
            <person name="Stevens B.C."/>
            <person name="Minton N.P."/>
            <person name="Grosse-Honebrink A."/>
            <person name="Zhang Y."/>
        </authorList>
    </citation>
    <scope>NUCLEOTIDE SEQUENCE [LARGE SCALE GENOMIC DNA]</scope>
    <source>
        <strain evidence="15 16">BRCS2</strain>
    </source>
</reference>
<dbReference type="SUPFAM" id="SSF56784">
    <property type="entry name" value="HAD-like"/>
    <property type="match status" value="1"/>
</dbReference>
<dbReference type="EC" id="3.1.3.3" evidence="4"/>
<dbReference type="SFLD" id="SFLDG01137">
    <property type="entry name" value="C1.6.1:_Phosphoserine_Phosphat"/>
    <property type="match status" value="1"/>
</dbReference>